<dbReference type="RefSeq" id="WP_232682258.1">
    <property type="nucleotide sequence ID" value="NZ_CP150845.1"/>
</dbReference>
<reference evidence="1 2" key="1">
    <citation type="submission" date="2024-03" db="EMBL/GenBank/DDBJ databases">
        <title>Flavobacterium soyae.</title>
        <authorList>
            <person name="Zheng W."/>
        </authorList>
    </citation>
    <scope>NUCLEOTIDE SEQUENCE [LARGE SCALE GENOMIC DNA]</scope>
    <source>
        <strain evidence="1 2">55</strain>
    </source>
</reference>
<sequence>MQTVNPLTMYVPIYQTDEAQATAQAAYQGFNSAVTKAALDKMAIVHYARIALVPNTNGKGIAGILVITEFDGNMNSYLEAFFNNSTTIKAAFLVIISLWANKPADFPTNPDQITYTIFSNFINERNLSQSQDLYYAYPQSVKQIVAKFSK</sequence>
<proteinExistence type="predicted"/>
<dbReference type="Proteomes" id="UP001623852">
    <property type="component" value="Chromosome"/>
</dbReference>
<dbReference type="EMBL" id="CP150845">
    <property type="protein sequence ID" value="WYZ19370.1"/>
    <property type="molecule type" value="Genomic_DNA"/>
</dbReference>
<protein>
    <submittedName>
        <fullName evidence="1">Uncharacterized protein</fullName>
    </submittedName>
</protein>
<name>A0ABZ2UCZ9_9FLAO</name>
<accession>A0ABZ2UCZ9</accession>
<organism evidence="1 2">
    <name type="scientific">Flavobacterium soyae</name>
    <dbReference type="NCBI Taxonomy" id="2903098"/>
    <lineage>
        <taxon>Bacteria</taxon>
        <taxon>Pseudomonadati</taxon>
        <taxon>Bacteroidota</taxon>
        <taxon>Flavobacteriia</taxon>
        <taxon>Flavobacteriales</taxon>
        <taxon>Flavobacteriaceae</taxon>
        <taxon>Flavobacterium</taxon>
    </lineage>
</organism>
<keyword evidence="2" id="KW-1185">Reference proteome</keyword>
<evidence type="ECO:0000313" key="2">
    <source>
        <dbReference type="Proteomes" id="UP001623852"/>
    </source>
</evidence>
<evidence type="ECO:0000313" key="1">
    <source>
        <dbReference type="EMBL" id="WYZ19370.1"/>
    </source>
</evidence>
<gene>
    <name evidence="1" type="ORF">AABD74_19645</name>
</gene>